<dbReference type="EMBL" id="LLXJ01011421">
    <property type="protein sequence ID" value="PKB92335.1"/>
    <property type="molecule type" value="Genomic_DNA"/>
</dbReference>
<reference evidence="1 2" key="1">
    <citation type="submission" date="2016-04" db="EMBL/GenBank/DDBJ databases">
        <title>Genome analyses suggest a sexual origin of heterokaryosis in a supposedly ancient asexual fungus.</title>
        <authorList>
            <person name="Ropars J."/>
            <person name="Sedzielewska K."/>
            <person name="Noel J."/>
            <person name="Charron P."/>
            <person name="Farinelli L."/>
            <person name="Marton T."/>
            <person name="Kruger M."/>
            <person name="Pelin A."/>
            <person name="Brachmann A."/>
            <person name="Corradi N."/>
        </authorList>
    </citation>
    <scope>NUCLEOTIDE SEQUENCE [LARGE SCALE GENOMIC DNA]</scope>
    <source>
        <strain evidence="1 2">A5</strain>
    </source>
</reference>
<organism evidence="1 2">
    <name type="scientific">Rhizophagus irregularis</name>
    <dbReference type="NCBI Taxonomy" id="588596"/>
    <lineage>
        <taxon>Eukaryota</taxon>
        <taxon>Fungi</taxon>
        <taxon>Fungi incertae sedis</taxon>
        <taxon>Mucoromycota</taxon>
        <taxon>Glomeromycotina</taxon>
        <taxon>Glomeromycetes</taxon>
        <taxon>Glomerales</taxon>
        <taxon>Glomeraceae</taxon>
        <taxon>Rhizophagus</taxon>
    </lineage>
</organism>
<gene>
    <name evidence="1" type="ORF">RhiirA5_445066</name>
</gene>
<dbReference type="AlphaFoldDB" id="A0A2N0NCP5"/>
<name>A0A2N0NCP5_9GLOM</name>
<sequence length="74" mass="8169">MSDENIKSDALKLWKVDGKKVESNENGLKGFSSEDDIITHFGGEQDVHIIVYISAAAVVPRTVVLRIVVPQTIF</sequence>
<evidence type="ECO:0000313" key="1">
    <source>
        <dbReference type="EMBL" id="PKB92335.1"/>
    </source>
</evidence>
<proteinExistence type="predicted"/>
<evidence type="ECO:0000313" key="2">
    <source>
        <dbReference type="Proteomes" id="UP000232722"/>
    </source>
</evidence>
<reference evidence="1 2" key="2">
    <citation type="submission" date="2017-09" db="EMBL/GenBank/DDBJ databases">
        <title>Extensive intraspecific genome diversity in a model arbuscular mycorrhizal fungus.</title>
        <authorList>
            <person name="Chen E.C."/>
            <person name="Morin E."/>
            <person name="Beaudet D."/>
            <person name="Noel J."/>
            <person name="Ndikumana S."/>
            <person name="Charron P."/>
            <person name="St-Onge C."/>
            <person name="Giorgi J."/>
            <person name="Grigoriev I.V."/>
            <person name="Roux C."/>
            <person name="Martin F.M."/>
            <person name="Corradi N."/>
        </authorList>
    </citation>
    <scope>NUCLEOTIDE SEQUENCE [LARGE SCALE GENOMIC DNA]</scope>
    <source>
        <strain evidence="1 2">A5</strain>
    </source>
</reference>
<accession>A0A2N0NCP5</accession>
<dbReference type="Proteomes" id="UP000232722">
    <property type="component" value="Unassembled WGS sequence"/>
</dbReference>
<protein>
    <submittedName>
        <fullName evidence="1">Uncharacterized protein</fullName>
    </submittedName>
</protein>
<comment type="caution">
    <text evidence="1">The sequence shown here is derived from an EMBL/GenBank/DDBJ whole genome shotgun (WGS) entry which is preliminary data.</text>
</comment>